<dbReference type="PANTHER" id="PTHR43643:SF6">
    <property type="entry name" value="HISTIDINOL-PHOSPHATE AMINOTRANSFERASE"/>
    <property type="match status" value="1"/>
</dbReference>
<evidence type="ECO:0000256" key="3">
    <source>
        <dbReference type="ARBA" id="ARBA00012748"/>
    </source>
</evidence>
<comment type="catalytic activity">
    <reaction evidence="9">
        <text>L-histidinol phosphate + 2-oxoglutarate = 3-(imidazol-4-yl)-2-oxopropyl phosphate + L-glutamate</text>
        <dbReference type="Rhea" id="RHEA:23744"/>
        <dbReference type="ChEBI" id="CHEBI:16810"/>
        <dbReference type="ChEBI" id="CHEBI:29985"/>
        <dbReference type="ChEBI" id="CHEBI:57766"/>
        <dbReference type="ChEBI" id="CHEBI:57980"/>
        <dbReference type="EC" id="2.6.1.9"/>
    </reaction>
</comment>
<evidence type="ECO:0000256" key="4">
    <source>
        <dbReference type="ARBA" id="ARBA00022576"/>
    </source>
</evidence>
<evidence type="ECO:0000256" key="5">
    <source>
        <dbReference type="ARBA" id="ARBA00022605"/>
    </source>
</evidence>
<keyword evidence="5" id="KW-0028">Amino-acid biosynthesis</keyword>
<evidence type="ECO:0000256" key="6">
    <source>
        <dbReference type="ARBA" id="ARBA00022679"/>
    </source>
</evidence>
<dbReference type="OrthoDB" id="9764035at2"/>
<organism evidence="11 12">
    <name type="scientific">Ilumatobacter fluminis</name>
    <dbReference type="NCBI Taxonomy" id="467091"/>
    <lineage>
        <taxon>Bacteria</taxon>
        <taxon>Bacillati</taxon>
        <taxon>Actinomycetota</taxon>
        <taxon>Acidimicrobiia</taxon>
        <taxon>Acidimicrobiales</taxon>
        <taxon>Ilumatobacteraceae</taxon>
        <taxon>Ilumatobacter</taxon>
    </lineage>
</organism>
<evidence type="ECO:0000313" key="12">
    <source>
        <dbReference type="Proteomes" id="UP000294558"/>
    </source>
</evidence>
<evidence type="ECO:0000259" key="10">
    <source>
        <dbReference type="Pfam" id="PF00155"/>
    </source>
</evidence>
<dbReference type="Proteomes" id="UP000294558">
    <property type="component" value="Unassembled WGS sequence"/>
</dbReference>
<dbReference type="EC" id="2.6.1.9" evidence="3"/>
<evidence type="ECO:0000256" key="2">
    <source>
        <dbReference type="ARBA" id="ARBA00007970"/>
    </source>
</evidence>
<evidence type="ECO:0000256" key="7">
    <source>
        <dbReference type="ARBA" id="ARBA00022898"/>
    </source>
</evidence>
<dbReference type="InterPro" id="IPR015422">
    <property type="entry name" value="PyrdxlP-dep_Trfase_small"/>
</dbReference>
<keyword evidence="7" id="KW-0663">Pyridoxal phosphate</keyword>
<feature type="domain" description="Aminotransferase class I/classII large" evidence="10">
    <location>
        <begin position="158"/>
        <end position="290"/>
    </location>
</feature>
<evidence type="ECO:0000256" key="8">
    <source>
        <dbReference type="ARBA" id="ARBA00023102"/>
    </source>
</evidence>
<dbReference type="InterPro" id="IPR015424">
    <property type="entry name" value="PyrdxlP-dep_Trfase"/>
</dbReference>
<dbReference type="EMBL" id="SOAU01000001">
    <property type="protein sequence ID" value="TDT15492.1"/>
    <property type="molecule type" value="Genomic_DNA"/>
</dbReference>
<dbReference type="AlphaFoldDB" id="A0A4R7HWL4"/>
<gene>
    <name evidence="11" type="ORF">BDK89_1063</name>
</gene>
<dbReference type="Gene3D" id="3.40.640.10">
    <property type="entry name" value="Type I PLP-dependent aspartate aminotransferase-like (Major domain)"/>
    <property type="match status" value="2"/>
</dbReference>
<keyword evidence="12" id="KW-1185">Reference proteome</keyword>
<keyword evidence="8" id="KW-0368">Histidine biosynthesis</keyword>
<keyword evidence="6" id="KW-0808">Transferase</keyword>
<dbReference type="GO" id="GO:0004400">
    <property type="term" value="F:histidinol-phosphate transaminase activity"/>
    <property type="evidence" value="ECO:0007669"/>
    <property type="project" value="UniProtKB-EC"/>
</dbReference>
<evidence type="ECO:0000313" key="11">
    <source>
        <dbReference type="EMBL" id="TDT15492.1"/>
    </source>
</evidence>
<sequence>MNDHGGRVVAAARELGCGVDDLLDLSASLNPFAPDVAPIVERAARRSRWYPEERAATAAMAAALGEPPERVVLTNGASEAIAVLAALHPVGEVVDPEFSQYRRHLGAIEVGAPRWRSNPSAPCGRLAATTDEAFVWDESFHALAAGRWSRGDSSSWRLASLTKTWRCPGVRIGYVVAPTAGDAERFRESRPEWSVGAAACAVVEQLAGTSDLVGWARRIADARRHLADGLAARGLDVRETDANWVLVRDGGHLVEPLFRRHVLVRELGSYGLPGWLRVAVADDAGTDRFLATVDEVLR</sequence>
<comment type="similarity">
    <text evidence="2">Belongs to the class-II pyridoxal-phosphate-dependent aminotransferase family. Histidinol-phosphate aminotransferase subfamily.</text>
</comment>
<keyword evidence="4" id="KW-0032">Aminotransferase</keyword>
<accession>A0A4R7HWL4</accession>
<dbReference type="RefSeq" id="WP_133867935.1">
    <property type="nucleotide sequence ID" value="NZ_SOAU01000001.1"/>
</dbReference>
<dbReference type="Gene3D" id="3.90.1150.10">
    <property type="entry name" value="Aspartate Aminotransferase, domain 1"/>
    <property type="match status" value="2"/>
</dbReference>
<name>A0A4R7HWL4_9ACTN</name>
<dbReference type="InterPro" id="IPR004839">
    <property type="entry name" value="Aminotransferase_I/II_large"/>
</dbReference>
<dbReference type="Pfam" id="PF00155">
    <property type="entry name" value="Aminotran_1_2"/>
    <property type="match status" value="1"/>
</dbReference>
<proteinExistence type="inferred from homology"/>
<dbReference type="GO" id="GO:0000105">
    <property type="term" value="P:L-histidine biosynthetic process"/>
    <property type="evidence" value="ECO:0007669"/>
    <property type="project" value="UniProtKB-KW"/>
</dbReference>
<evidence type="ECO:0000256" key="1">
    <source>
        <dbReference type="ARBA" id="ARBA00005011"/>
    </source>
</evidence>
<evidence type="ECO:0000256" key="9">
    <source>
        <dbReference type="ARBA" id="ARBA00047481"/>
    </source>
</evidence>
<dbReference type="PANTHER" id="PTHR43643">
    <property type="entry name" value="HISTIDINOL-PHOSPHATE AMINOTRANSFERASE 2"/>
    <property type="match status" value="1"/>
</dbReference>
<dbReference type="InterPro" id="IPR050106">
    <property type="entry name" value="HistidinolP_aminotransfase"/>
</dbReference>
<dbReference type="GO" id="GO:0030170">
    <property type="term" value="F:pyridoxal phosphate binding"/>
    <property type="evidence" value="ECO:0007669"/>
    <property type="project" value="InterPro"/>
</dbReference>
<comment type="caution">
    <text evidence="11">The sequence shown here is derived from an EMBL/GenBank/DDBJ whole genome shotgun (WGS) entry which is preliminary data.</text>
</comment>
<protein>
    <recommendedName>
        <fullName evidence="3">histidinol-phosphate transaminase</fullName>
        <ecNumber evidence="3">2.6.1.9</ecNumber>
    </recommendedName>
</protein>
<dbReference type="SUPFAM" id="SSF53383">
    <property type="entry name" value="PLP-dependent transferases"/>
    <property type="match status" value="1"/>
</dbReference>
<comment type="pathway">
    <text evidence="1">Amino-acid biosynthesis; L-histidine biosynthesis; L-histidine from 5-phospho-alpha-D-ribose 1-diphosphate: step 7/9.</text>
</comment>
<reference evidence="11 12" key="1">
    <citation type="submission" date="2019-03" db="EMBL/GenBank/DDBJ databases">
        <title>Sequencing the genomes of 1000 actinobacteria strains.</title>
        <authorList>
            <person name="Klenk H.-P."/>
        </authorList>
    </citation>
    <scope>NUCLEOTIDE SEQUENCE [LARGE SCALE GENOMIC DNA]</scope>
    <source>
        <strain evidence="11 12">DSM 18936</strain>
    </source>
</reference>
<dbReference type="InterPro" id="IPR015421">
    <property type="entry name" value="PyrdxlP-dep_Trfase_major"/>
</dbReference>